<sequence length="504" mass="56641">MAKNLIGEILVGTTSVKLVVSNINTFKVIEKVHKDMRVGAEIYDSNTVPMELSESLITALQGFRQILADYGIVTRHIWASEMFMQADNAAYIADQILHATGFTIESLNSSQEVFYRNQALRMFYPQFATLAAASLQIIGISSGRLDIGYYAKQAFKYSRSIALGPVRLAETLEEIQGQIVDYPQFLSDFIGSKIADFNRVLPITDPAKHLILVGSEVLNTLFIKAGQTTATISLAQFEELKQQIFNNQTNQVLGEKYGLSEQVIKYALPEILVLERALNLAQVPKIILLDISVVDGLVFADAGKNSIGDTEIITAAQDIADQYRVANNHRQQVEHFALHLFDQLKAVHHLTQRDYLLLDVVCLVHDIGSFVNSHAHYLHSENLIKNIDFYGLSDNETAIIAAVARYHSSQIPVNEHYILKNFNAPERLLIAKLTALLRLADALDDSRQQKIKKIAVSIKKDKVIITAHTNHNILLENWVFKQKAQFFQDVFGMLPILKKRVNRK</sequence>
<dbReference type="SUPFAM" id="SSF109604">
    <property type="entry name" value="HD-domain/PDEase-like"/>
    <property type="match status" value="1"/>
</dbReference>
<organism evidence="3 4">
    <name type="scientific">Periweissella beninensis</name>
    <dbReference type="NCBI Taxonomy" id="504936"/>
    <lineage>
        <taxon>Bacteria</taxon>
        <taxon>Bacillati</taxon>
        <taxon>Bacillota</taxon>
        <taxon>Bacilli</taxon>
        <taxon>Lactobacillales</taxon>
        <taxon>Lactobacillaceae</taxon>
        <taxon>Periweissella</taxon>
    </lineage>
</organism>
<comment type="similarity">
    <text evidence="1">Belongs to the GppA/Ppx family.</text>
</comment>
<protein>
    <submittedName>
        <fullName evidence="3">HD domain-containing protein</fullName>
    </submittedName>
</protein>
<accession>A0ABT0VGP6</accession>
<gene>
    <name evidence="3" type="ORF">KAK10_02650</name>
</gene>
<comment type="caution">
    <text evidence="3">The sequence shown here is derived from an EMBL/GenBank/DDBJ whole genome shotgun (WGS) entry which is preliminary data.</text>
</comment>
<dbReference type="SUPFAM" id="SSF53067">
    <property type="entry name" value="Actin-like ATPase domain"/>
    <property type="match status" value="1"/>
</dbReference>
<dbReference type="EMBL" id="JAGMVS010000039">
    <property type="protein sequence ID" value="MCM2436831.1"/>
    <property type="molecule type" value="Genomic_DNA"/>
</dbReference>
<feature type="domain" description="Ppx/GppA phosphatase C-terminal" evidence="2">
    <location>
        <begin position="315"/>
        <end position="475"/>
    </location>
</feature>
<reference evidence="3" key="1">
    <citation type="submission" date="2021-04" db="EMBL/GenBank/DDBJ databases">
        <title>Taxonomic assessment of Weissella genus.</title>
        <authorList>
            <person name="Fanelli F."/>
            <person name="Chieffi D."/>
            <person name="Dell'Aquila A."/>
            <person name="Gyu-Sung C."/>
            <person name="Franz C.M.A.P."/>
            <person name="Fusco V."/>
        </authorList>
    </citation>
    <scope>NUCLEOTIDE SEQUENCE</scope>
    <source>
        <strain evidence="3">LMG 25373</strain>
    </source>
</reference>
<dbReference type="Proteomes" id="UP001057481">
    <property type="component" value="Unassembled WGS sequence"/>
</dbReference>
<dbReference type="Gene3D" id="3.30.420.40">
    <property type="match status" value="1"/>
</dbReference>
<dbReference type="InterPro" id="IPR048950">
    <property type="entry name" value="Ppx_GppA_C"/>
</dbReference>
<dbReference type="Gene3D" id="3.30.420.150">
    <property type="entry name" value="Exopolyphosphatase. Domain 2"/>
    <property type="match status" value="1"/>
</dbReference>
<keyword evidence="4" id="KW-1185">Reference proteome</keyword>
<dbReference type="Pfam" id="PF21447">
    <property type="entry name" value="Ppx-GppA_III"/>
    <property type="match status" value="1"/>
</dbReference>
<dbReference type="InterPro" id="IPR043129">
    <property type="entry name" value="ATPase_NBD"/>
</dbReference>
<dbReference type="PANTHER" id="PTHR30005">
    <property type="entry name" value="EXOPOLYPHOSPHATASE"/>
    <property type="match status" value="1"/>
</dbReference>
<name>A0ABT0VGP6_9LACO</name>
<evidence type="ECO:0000259" key="2">
    <source>
        <dbReference type="Pfam" id="PF21447"/>
    </source>
</evidence>
<evidence type="ECO:0000313" key="4">
    <source>
        <dbReference type="Proteomes" id="UP001057481"/>
    </source>
</evidence>
<dbReference type="InterPro" id="IPR050273">
    <property type="entry name" value="GppA/Ppx_hydrolase"/>
</dbReference>
<dbReference type="Gene3D" id="1.10.3210.10">
    <property type="entry name" value="Hypothetical protein af1432"/>
    <property type="match status" value="1"/>
</dbReference>
<dbReference type="RefSeq" id="WP_205143209.1">
    <property type="nucleotide sequence ID" value="NZ_JAFBDN010000004.1"/>
</dbReference>
<proteinExistence type="inferred from homology"/>
<evidence type="ECO:0000313" key="3">
    <source>
        <dbReference type="EMBL" id="MCM2436831.1"/>
    </source>
</evidence>
<dbReference type="PANTHER" id="PTHR30005:SF0">
    <property type="entry name" value="RETROGRADE REGULATION PROTEIN 2"/>
    <property type="match status" value="1"/>
</dbReference>
<evidence type="ECO:0000256" key="1">
    <source>
        <dbReference type="ARBA" id="ARBA00007125"/>
    </source>
</evidence>